<dbReference type="CDD" id="cd16843">
    <property type="entry name" value="IgC2_D1_D2_LILR_KIR_like"/>
    <property type="match status" value="1"/>
</dbReference>
<feature type="compositionally biased region" description="Basic and acidic residues" evidence="11">
    <location>
        <begin position="762"/>
        <end position="773"/>
    </location>
</feature>
<dbReference type="InterPro" id="IPR050412">
    <property type="entry name" value="Ig-like_Receptors_ImmuneReg"/>
</dbReference>
<reference evidence="13 14" key="1">
    <citation type="submission" date="2019-01" db="EMBL/GenBank/DDBJ databases">
        <authorList>
            <person name="Alioto T."/>
            <person name="Alioto T."/>
        </authorList>
    </citation>
    <scope>NUCLEOTIDE SEQUENCE [LARGE SCALE GENOMIC DNA]</scope>
</reference>
<dbReference type="InterPro" id="IPR007110">
    <property type="entry name" value="Ig-like_dom"/>
</dbReference>
<dbReference type="AlphaFoldDB" id="A0A485P0I9"/>
<protein>
    <submittedName>
        <fullName evidence="13">Paired-ig-like receptor a4-like</fullName>
    </submittedName>
</protein>
<feature type="compositionally biased region" description="Polar residues" evidence="11">
    <location>
        <begin position="730"/>
        <end position="739"/>
    </location>
</feature>
<feature type="compositionally biased region" description="Basic and acidic residues" evidence="11">
    <location>
        <begin position="677"/>
        <end position="688"/>
    </location>
</feature>
<dbReference type="InterPro" id="IPR013783">
    <property type="entry name" value="Ig-like_fold"/>
</dbReference>
<dbReference type="GO" id="GO:0002764">
    <property type="term" value="P:immune response-regulating signaling pathway"/>
    <property type="evidence" value="ECO:0007669"/>
    <property type="project" value="TreeGrafter"/>
</dbReference>
<evidence type="ECO:0000256" key="5">
    <source>
        <dbReference type="ARBA" id="ARBA00022737"/>
    </source>
</evidence>
<dbReference type="SUPFAM" id="SSF48726">
    <property type="entry name" value="Immunoglobulin"/>
    <property type="match status" value="6"/>
</dbReference>
<evidence type="ECO:0000256" key="3">
    <source>
        <dbReference type="ARBA" id="ARBA00022692"/>
    </source>
</evidence>
<name>A0A485P0I9_LYNPA</name>
<gene>
    <name evidence="13" type="ORF">LYPA_23C009037</name>
</gene>
<feature type="region of interest" description="Disordered" evidence="11">
    <location>
        <begin position="710"/>
        <end position="824"/>
    </location>
</feature>
<evidence type="ECO:0000256" key="6">
    <source>
        <dbReference type="ARBA" id="ARBA00022989"/>
    </source>
</evidence>
<keyword evidence="3" id="KW-0812">Transmembrane</keyword>
<dbReference type="GO" id="GO:0019221">
    <property type="term" value="P:cytokine-mediated signaling pathway"/>
    <property type="evidence" value="ECO:0007669"/>
    <property type="project" value="TreeGrafter"/>
</dbReference>
<evidence type="ECO:0000313" key="14">
    <source>
        <dbReference type="Proteomes" id="UP000386466"/>
    </source>
</evidence>
<dbReference type="GO" id="GO:0032396">
    <property type="term" value="F:inhibitory MHC class I receptor activity"/>
    <property type="evidence" value="ECO:0007669"/>
    <property type="project" value="TreeGrafter"/>
</dbReference>
<dbReference type="Gene3D" id="2.60.40.10">
    <property type="entry name" value="Immunoglobulins"/>
    <property type="match status" value="6"/>
</dbReference>
<dbReference type="PROSITE" id="PS50835">
    <property type="entry name" value="IG_LIKE"/>
    <property type="match status" value="1"/>
</dbReference>
<evidence type="ECO:0000259" key="12">
    <source>
        <dbReference type="PROSITE" id="PS50835"/>
    </source>
</evidence>
<dbReference type="SMART" id="SM00409">
    <property type="entry name" value="IG"/>
    <property type="match status" value="6"/>
</dbReference>
<feature type="compositionally biased region" description="Polar residues" evidence="11">
    <location>
        <begin position="626"/>
        <end position="635"/>
    </location>
</feature>
<dbReference type="InterPro" id="IPR036179">
    <property type="entry name" value="Ig-like_dom_sf"/>
</dbReference>
<dbReference type="PANTHER" id="PTHR11738:SF179">
    <property type="entry name" value="LEUKOCYTE IMMUNOGLOBULIN-LIKE RECEPTOR SUBFAMILY A MEMBER 5"/>
    <property type="match status" value="1"/>
</dbReference>
<feature type="compositionally biased region" description="Low complexity" evidence="11">
    <location>
        <begin position="774"/>
        <end position="785"/>
    </location>
</feature>
<evidence type="ECO:0000256" key="9">
    <source>
        <dbReference type="ARBA" id="ARBA00023180"/>
    </source>
</evidence>
<keyword evidence="4" id="KW-0732">Signal</keyword>
<dbReference type="Pfam" id="PF13895">
    <property type="entry name" value="Ig_2"/>
    <property type="match status" value="3"/>
</dbReference>
<keyword evidence="5" id="KW-0677">Repeat</keyword>
<keyword evidence="14" id="KW-1185">Reference proteome</keyword>
<evidence type="ECO:0000256" key="8">
    <source>
        <dbReference type="ARBA" id="ARBA00023157"/>
    </source>
</evidence>
<keyword evidence="9" id="KW-0325">Glycoprotein</keyword>
<evidence type="ECO:0000256" key="11">
    <source>
        <dbReference type="SAM" id="MobiDB-lite"/>
    </source>
</evidence>
<comment type="subcellular location">
    <subcellularLocation>
        <location evidence="1">Cell membrane</location>
        <topology evidence="1">Single-pass membrane protein</topology>
    </subcellularLocation>
</comment>
<evidence type="ECO:0000256" key="10">
    <source>
        <dbReference type="ARBA" id="ARBA00023319"/>
    </source>
</evidence>
<keyword evidence="2" id="KW-1003">Cell membrane</keyword>
<feature type="domain" description="Ig-like" evidence="12">
    <location>
        <begin position="26"/>
        <end position="117"/>
    </location>
</feature>
<accession>A0A485P0I9</accession>
<keyword evidence="6" id="KW-1133">Transmembrane helix</keyword>
<keyword evidence="13" id="KW-0675">Receptor</keyword>
<dbReference type="EMBL" id="CAAGRJ010021716">
    <property type="protein sequence ID" value="VFV35852.1"/>
    <property type="molecule type" value="Genomic_DNA"/>
</dbReference>
<keyword evidence="8" id="KW-1015">Disulfide bond</keyword>
<dbReference type="InterPro" id="IPR003598">
    <property type="entry name" value="Ig_sub2"/>
</dbReference>
<dbReference type="PANTHER" id="PTHR11738">
    <property type="entry name" value="MHC CLASS I NK CELL RECEPTOR"/>
    <property type="match status" value="1"/>
</dbReference>
<evidence type="ECO:0000256" key="1">
    <source>
        <dbReference type="ARBA" id="ARBA00004162"/>
    </source>
</evidence>
<sequence>MTSLVSKVLKSLSVEPRTQVRAGTLPKPSIWAEPGSVVPWGSAVTIWCQGTLEAAEFYLDKDGHSVPWDRQPAVEPRDKAKFSIIYMTEQYAGQYHCYYRSPIGLSERSDPLELVVTGFHGKPTLSALPNPMVSSGGKVTLQCASWVGFHRFVLMKEGEPRPTWTLDSQRRTSGQFQALFPVGPVTPRLRWTFRCYGYFRNTPHMWSLSSDPLELLVSGTLPTPSIWAEPGSVVPWGSAVNIWCQGTLEALKLHVYKEEGSVYLDRQPTLEPGNKAKFSITHMTDRHAGRYRCSYRSPAGLSERSDPLELVVTGFQIKPHLSALPRPVVTSGGKVTLQCTSWTAFHRFVLMREGEPRPAWTLDSQRHTSGQFQALFPVGPVTPSTRWTFRCYGYYSNIPHMWSLSSDPLELLVSGMSRKPSLLTQQSPVVTPGQRLTLQCRSDVGYDRFALYKEAARDLPQHLSLQPQAGLSGADFPLGPVSGSHGGRYTCYGGHNLSSEWSAPSDPLDILVTGQLSYTPSLSVQPGPMVASGENVTLLCQSWSFVDTFLLSKEGAADPPLRLRSKYGAGHYQAKFSMNPVTSAQGGTYRCYGSYSTSPHLLSHPSDPLELQVSGSSGEPGPPATDPSSTAAGAQLNGITGSFTVWLCPRSQPVPVRPHRGRGGLRPAALPPRRPPRAADPEPQDRGLQDSSGPAAATQEEALYAAVQDAQPEEGVELDQRQDAEDGDPQGTTYAQVSHSRSRLSRGPATSPSPLWGGLPDTEDKQAEEDRQMDSQAAASDAPPDVTYAQLNRLTLRRETSAPHSSQAGEPPAEPSVYAALAIR</sequence>
<keyword evidence="7" id="KW-0472">Membrane</keyword>
<dbReference type="InterPro" id="IPR003599">
    <property type="entry name" value="Ig_sub"/>
</dbReference>
<dbReference type="GO" id="GO:0005886">
    <property type="term" value="C:plasma membrane"/>
    <property type="evidence" value="ECO:0007669"/>
    <property type="project" value="UniProtKB-SubCell"/>
</dbReference>
<proteinExistence type="predicted"/>
<dbReference type="Proteomes" id="UP000386466">
    <property type="component" value="Unassembled WGS sequence"/>
</dbReference>
<keyword evidence="10" id="KW-0393">Immunoglobulin domain</keyword>
<feature type="region of interest" description="Disordered" evidence="11">
    <location>
        <begin position="602"/>
        <end position="635"/>
    </location>
</feature>
<evidence type="ECO:0000256" key="4">
    <source>
        <dbReference type="ARBA" id="ARBA00022729"/>
    </source>
</evidence>
<evidence type="ECO:0000256" key="7">
    <source>
        <dbReference type="ARBA" id="ARBA00023136"/>
    </source>
</evidence>
<organism evidence="13 14">
    <name type="scientific">Lynx pardinus</name>
    <name type="common">Iberian lynx</name>
    <name type="synonym">Felis pardina</name>
    <dbReference type="NCBI Taxonomy" id="191816"/>
    <lineage>
        <taxon>Eukaryota</taxon>
        <taxon>Metazoa</taxon>
        <taxon>Chordata</taxon>
        <taxon>Craniata</taxon>
        <taxon>Vertebrata</taxon>
        <taxon>Euteleostomi</taxon>
        <taxon>Mammalia</taxon>
        <taxon>Eutheria</taxon>
        <taxon>Laurasiatheria</taxon>
        <taxon>Carnivora</taxon>
        <taxon>Feliformia</taxon>
        <taxon>Felidae</taxon>
        <taxon>Felinae</taxon>
        <taxon>Lynx</taxon>
    </lineage>
</organism>
<dbReference type="SMART" id="SM00408">
    <property type="entry name" value="IGc2"/>
    <property type="match status" value="4"/>
</dbReference>
<evidence type="ECO:0000313" key="13">
    <source>
        <dbReference type="EMBL" id="VFV35852.1"/>
    </source>
</evidence>
<dbReference type="FunFam" id="2.60.40.10:FF:000049">
    <property type="entry name" value="Leukocyte immunoglobulin-like receptor subfamily B member 1"/>
    <property type="match status" value="6"/>
</dbReference>
<evidence type="ECO:0000256" key="2">
    <source>
        <dbReference type="ARBA" id="ARBA00022475"/>
    </source>
</evidence>
<feature type="region of interest" description="Disordered" evidence="11">
    <location>
        <begin position="652"/>
        <end position="695"/>
    </location>
</feature>